<dbReference type="Proteomes" id="UP001165160">
    <property type="component" value="Unassembled WGS sequence"/>
</dbReference>
<dbReference type="EMBL" id="BRXX01000318">
    <property type="protein sequence ID" value="GMI04619.1"/>
    <property type="molecule type" value="Genomic_DNA"/>
</dbReference>
<reference evidence="3" key="1">
    <citation type="journal article" date="2023" name="Commun. Biol.">
        <title>Genome analysis of Parmales, the sister group of diatoms, reveals the evolutionary specialization of diatoms from phago-mixotrophs to photoautotrophs.</title>
        <authorList>
            <person name="Ban H."/>
            <person name="Sato S."/>
            <person name="Yoshikawa S."/>
            <person name="Yamada K."/>
            <person name="Nakamura Y."/>
            <person name="Ichinomiya M."/>
            <person name="Sato N."/>
            <person name="Blanc-Mathieu R."/>
            <person name="Endo H."/>
            <person name="Kuwata A."/>
            <person name="Ogata H."/>
        </authorList>
    </citation>
    <scope>NUCLEOTIDE SEQUENCE [LARGE SCALE GENOMIC DNA]</scope>
    <source>
        <strain evidence="3">NIES 3699</strain>
    </source>
</reference>
<feature type="compositionally biased region" description="Low complexity" evidence="1">
    <location>
        <begin position="349"/>
        <end position="364"/>
    </location>
</feature>
<evidence type="ECO:0000313" key="3">
    <source>
        <dbReference type="Proteomes" id="UP001165160"/>
    </source>
</evidence>
<feature type="compositionally biased region" description="Basic and acidic residues" evidence="1">
    <location>
        <begin position="187"/>
        <end position="200"/>
    </location>
</feature>
<keyword evidence="3" id="KW-1185">Reference proteome</keyword>
<proteinExistence type="predicted"/>
<feature type="compositionally biased region" description="Low complexity" evidence="1">
    <location>
        <begin position="477"/>
        <end position="492"/>
    </location>
</feature>
<feature type="compositionally biased region" description="Basic and acidic residues" evidence="1">
    <location>
        <begin position="215"/>
        <end position="224"/>
    </location>
</feature>
<feature type="region of interest" description="Disordered" evidence="1">
    <location>
        <begin position="320"/>
        <end position="364"/>
    </location>
</feature>
<accession>A0A9W7CH71</accession>
<feature type="compositionally biased region" description="Basic residues" evidence="1">
    <location>
        <begin position="337"/>
        <end position="348"/>
    </location>
</feature>
<feature type="region of interest" description="Disordered" evidence="1">
    <location>
        <begin position="163"/>
        <end position="306"/>
    </location>
</feature>
<feature type="region of interest" description="Disordered" evidence="1">
    <location>
        <begin position="469"/>
        <end position="500"/>
    </location>
</feature>
<feature type="compositionally biased region" description="Basic residues" evidence="1">
    <location>
        <begin position="225"/>
        <end position="235"/>
    </location>
</feature>
<dbReference type="AlphaFoldDB" id="A0A9W7CH71"/>
<gene>
    <name evidence="2" type="ORF">TrVE_jg9927</name>
</gene>
<comment type="caution">
    <text evidence="2">The sequence shown here is derived from an EMBL/GenBank/DDBJ whole genome shotgun (WGS) entry which is preliminary data.</text>
</comment>
<feature type="compositionally biased region" description="Low complexity" evidence="1">
    <location>
        <begin position="280"/>
        <end position="300"/>
    </location>
</feature>
<sequence>MDVSLSKLLSDLDGFVKKREDGTSLTFKAIKDKEESANNAAHKMNTALEMLDADTDHDLTGISDSPVPNIPNTTSENIPKKADTPEVNWDKLFQTGNLNVDEHLEKLKKQKEKRKKLMDYAKSNAPTQAKPKDPFRSYSARRTSVNPLDSLTKVDKLLLQMKISPSPSPLPSPRNSSSTFEYNKSQKARDVTKKVGDLVKDTAALTKRAVGMAEEETRIKTPAEKKRKTRAKPKPAPKPPSITLQKQQKQQELMDIILGPSVLPKKKKKKRPKKVRQQEHQQQQQQQSLMARTSPSSTSPVPETHDIDVDDYSLALDDLMSQTAPPPHFTQNPKPNTHPKKRKKKARRQNNNNNNIADNPYNLNVRPGKFNVPSFTPVVKHAPNATAPLSGNALRLLEMKKRQDKHISDLRKEESKELIQKAADLRTSKELLEKTYMPPKFSTVEEAKIHYERQQLERQGMELLAPMKHKKQQFGKSPARNASYSNNNNPPSNRKKKPAHLSPINLKESNELLDCMDDLLLQIAILTSRLNKLQKVETSNETRHENLELLECLTVVGTHINKHKEVMENDRDGIKSSHVSILKSAQTWRLTLLSIVDTLNQRKEEEGRTSNDSEVESDIPVVVADPAGTSPAPSPKKFSHLDGIEDDRVRQRLLLKIAEGLEGDGKSHGSPAVKGNEEMRAIYESPDRALGSLPSLADLGLRP</sequence>
<feature type="region of interest" description="Disordered" evidence="1">
    <location>
        <begin position="660"/>
        <end position="679"/>
    </location>
</feature>
<organism evidence="2 3">
    <name type="scientific">Triparma verrucosa</name>
    <dbReference type="NCBI Taxonomy" id="1606542"/>
    <lineage>
        <taxon>Eukaryota</taxon>
        <taxon>Sar</taxon>
        <taxon>Stramenopiles</taxon>
        <taxon>Ochrophyta</taxon>
        <taxon>Bolidophyceae</taxon>
        <taxon>Parmales</taxon>
        <taxon>Triparmaceae</taxon>
        <taxon>Triparma</taxon>
    </lineage>
</organism>
<evidence type="ECO:0000256" key="1">
    <source>
        <dbReference type="SAM" id="MobiDB-lite"/>
    </source>
</evidence>
<feature type="region of interest" description="Disordered" evidence="1">
    <location>
        <begin position="56"/>
        <end position="82"/>
    </location>
</feature>
<feature type="compositionally biased region" description="Polar residues" evidence="1">
    <location>
        <begin position="242"/>
        <end position="251"/>
    </location>
</feature>
<feature type="compositionally biased region" description="Basic residues" evidence="1">
    <location>
        <begin position="264"/>
        <end position="275"/>
    </location>
</feature>
<protein>
    <submittedName>
        <fullName evidence="2">Uncharacterized protein</fullName>
    </submittedName>
</protein>
<evidence type="ECO:0000313" key="2">
    <source>
        <dbReference type="EMBL" id="GMI04619.1"/>
    </source>
</evidence>
<name>A0A9W7CH71_9STRA</name>